<feature type="region of interest" description="Disordered" evidence="2">
    <location>
        <begin position="552"/>
        <end position="590"/>
    </location>
</feature>
<evidence type="ECO:0000259" key="4">
    <source>
        <dbReference type="PROSITE" id="PS50128"/>
    </source>
</evidence>
<dbReference type="InterPro" id="IPR056922">
    <property type="entry name" value="SWAP1_C"/>
</dbReference>
<dbReference type="EMBL" id="CAMAPE010000030">
    <property type="protein sequence ID" value="CAH9093410.1"/>
    <property type="molecule type" value="Genomic_DNA"/>
</dbReference>
<comment type="caution">
    <text evidence="6">The sequence shown here is derived from an EMBL/GenBank/DDBJ whole genome shotgun (WGS) entry which is preliminary data.</text>
</comment>
<dbReference type="Pfam" id="PF01805">
    <property type="entry name" value="Surp"/>
    <property type="match status" value="1"/>
</dbReference>
<dbReference type="SMART" id="SM00582">
    <property type="entry name" value="RPR"/>
    <property type="match status" value="1"/>
</dbReference>
<feature type="compositionally biased region" description="Pro residues" evidence="2">
    <location>
        <begin position="100"/>
        <end position="109"/>
    </location>
</feature>
<evidence type="ECO:0000259" key="5">
    <source>
        <dbReference type="PROSITE" id="PS51391"/>
    </source>
</evidence>
<evidence type="ECO:0000313" key="7">
    <source>
        <dbReference type="Proteomes" id="UP001152484"/>
    </source>
</evidence>
<feature type="compositionally biased region" description="Pro residues" evidence="2">
    <location>
        <begin position="51"/>
        <end position="64"/>
    </location>
</feature>
<reference evidence="6" key="1">
    <citation type="submission" date="2022-07" db="EMBL/GenBank/DDBJ databases">
        <authorList>
            <person name="Macas J."/>
            <person name="Novak P."/>
            <person name="Neumann P."/>
        </authorList>
    </citation>
    <scope>NUCLEOTIDE SEQUENCE</scope>
</reference>
<name>A0A9P0Z8B9_CUSEU</name>
<evidence type="ECO:0000256" key="1">
    <source>
        <dbReference type="ARBA" id="ARBA00022664"/>
    </source>
</evidence>
<evidence type="ECO:0000256" key="3">
    <source>
        <dbReference type="SAM" id="Phobius"/>
    </source>
</evidence>
<dbReference type="InterPro" id="IPR006569">
    <property type="entry name" value="CID_dom"/>
</dbReference>
<dbReference type="GO" id="GO:0006397">
    <property type="term" value="P:mRNA processing"/>
    <property type="evidence" value="ECO:0007669"/>
    <property type="project" value="UniProtKB-KW"/>
</dbReference>
<keyword evidence="1" id="KW-0507">mRNA processing</keyword>
<feature type="compositionally biased region" description="Low complexity" evidence="2">
    <location>
        <begin position="65"/>
        <end position="77"/>
    </location>
</feature>
<dbReference type="SUPFAM" id="SSF109905">
    <property type="entry name" value="Surp module (SWAP domain)"/>
    <property type="match status" value="1"/>
</dbReference>
<evidence type="ECO:0000256" key="2">
    <source>
        <dbReference type="SAM" id="MobiDB-lite"/>
    </source>
</evidence>
<feature type="compositionally biased region" description="Low complexity" evidence="2">
    <location>
        <begin position="25"/>
        <end position="49"/>
    </location>
</feature>
<keyword evidence="3" id="KW-0472">Membrane</keyword>
<dbReference type="AlphaFoldDB" id="A0A9P0Z8B9"/>
<dbReference type="Pfam" id="PF25123">
    <property type="entry name" value="SWAP1_C"/>
    <property type="match status" value="1"/>
</dbReference>
<dbReference type="Gene3D" id="1.10.10.790">
    <property type="entry name" value="Surp module"/>
    <property type="match status" value="1"/>
</dbReference>
<dbReference type="Gene3D" id="1.25.40.90">
    <property type="match status" value="1"/>
</dbReference>
<feature type="compositionally biased region" description="Pro residues" evidence="2">
    <location>
        <begin position="78"/>
        <end position="87"/>
    </location>
</feature>
<dbReference type="InterPro" id="IPR000061">
    <property type="entry name" value="Surp"/>
</dbReference>
<feature type="transmembrane region" description="Helical" evidence="3">
    <location>
        <begin position="687"/>
        <end position="704"/>
    </location>
</feature>
<dbReference type="InterPro" id="IPR035967">
    <property type="entry name" value="SWAP/Surp_sf"/>
</dbReference>
<dbReference type="Pfam" id="PF04818">
    <property type="entry name" value="CID"/>
    <property type="match status" value="1"/>
</dbReference>
<evidence type="ECO:0000313" key="6">
    <source>
        <dbReference type="EMBL" id="CAH9093410.1"/>
    </source>
</evidence>
<dbReference type="Proteomes" id="UP001152484">
    <property type="component" value="Unassembled WGS sequence"/>
</dbReference>
<dbReference type="GO" id="GO:0003723">
    <property type="term" value="F:RNA binding"/>
    <property type="evidence" value="ECO:0007669"/>
    <property type="project" value="InterPro"/>
</dbReference>
<feature type="region of interest" description="Disordered" evidence="2">
    <location>
        <begin position="215"/>
        <end position="239"/>
    </location>
</feature>
<dbReference type="OrthoDB" id="21470at2759"/>
<feature type="domain" description="SURP motif" evidence="4">
    <location>
        <begin position="117"/>
        <end position="159"/>
    </location>
</feature>
<gene>
    <name evidence="6" type="ORF">CEURO_LOCUS12349</name>
</gene>
<dbReference type="GO" id="GO:0005634">
    <property type="term" value="C:nucleus"/>
    <property type="evidence" value="ECO:0007669"/>
    <property type="project" value="UniProtKB-ARBA"/>
</dbReference>
<feature type="domain" description="CID" evidence="5">
    <location>
        <begin position="252"/>
        <end position="393"/>
    </location>
</feature>
<keyword evidence="3" id="KW-1133">Transmembrane helix</keyword>
<feature type="compositionally biased region" description="Polar residues" evidence="2">
    <location>
        <begin position="218"/>
        <end position="230"/>
    </location>
</feature>
<dbReference type="GO" id="GO:0048471">
    <property type="term" value="C:perinuclear region of cytoplasm"/>
    <property type="evidence" value="ECO:0007669"/>
    <property type="project" value="TreeGrafter"/>
</dbReference>
<keyword evidence="3" id="KW-0812">Transmembrane</keyword>
<keyword evidence="7" id="KW-1185">Reference proteome</keyword>
<dbReference type="PANTHER" id="PTHR12323:SF0">
    <property type="entry name" value="CALCIUM HOMEOSTASIS ENDOPLASMIC RETICULUM PROTEIN"/>
    <property type="match status" value="1"/>
</dbReference>
<dbReference type="GO" id="GO:0006874">
    <property type="term" value="P:intracellular calcium ion homeostasis"/>
    <property type="evidence" value="ECO:0007669"/>
    <property type="project" value="TreeGrafter"/>
</dbReference>
<feature type="region of interest" description="Disordered" evidence="2">
    <location>
        <begin position="17"/>
        <end position="114"/>
    </location>
</feature>
<dbReference type="PANTHER" id="PTHR12323">
    <property type="entry name" value="SR-RELATED CTD ASSOCIATED FACTOR 6"/>
    <property type="match status" value="1"/>
</dbReference>
<proteinExistence type="predicted"/>
<organism evidence="6 7">
    <name type="scientific">Cuscuta europaea</name>
    <name type="common">European dodder</name>
    <dbReference type="NCBI Taxonomy" id="41803"/>
    <lineage>
        <taxon>Eukaryota</taxon>
        <taxon>Viridiplantae</taxon>
        <taxon>Streptophyta</taxon>
        <taxon>Embryophyta</taxon>
        <taxon>Tracheophyta</taxon>
        <taxon>Spermatophyta</taxon>
        <taxon>Magnoliopsida</taxon>
        <taxon>eudicotyledons</taxon>
        <taxon>Gunneridae</taxon>
        <taxon>Pentapetalae</taxon>
        <taxon>asterids</taxon>
        <taxon>lamiids</taxon>
        <taxon>Solanales</taxon>
        <taxon>Convolvulaceae</taxon>
        <taxon>Cuscuteae</taxon>
        <taxon>Cuscuta</taxon>
        <taxon>Cuscuta subgen. Cuscuta</taxon>
    </lineage>
</organism>
<evidence type="ECO:0008006" key="8">
    <source>
        <dbReference type="Google" id="ProtNLM"/>
    </source>
</evidence>
<sequence>MDRPPHDYAAAMAFAQHHHPPANLQQQQFGFPPQHQAFPPFLPPQQQFPYHRPPQLHPHAPPPHLLHLQQQQQHHSTPTPPFPPHVPPHLAASPFHGPYDSPPPPAPPPHDPDLLKRIDKLIEYAVKNGPEFEAMIREKQQDNPAYGFLFGGEGHHYYRFKLWMSARPPGGAFNFPFPPSSMQMMHPPNPMMSPSPLTAPQYNASPASVLGPPHLHQPTFTPSYDQQHPQSFGRPDYDNNSYRSYKGLSRPLPPDIEMELNNVLSNLAGTKESIKGAKNWFMQRSPLIHTLAEALRDRVLSLDDSERQLHIIYLANDILFDSLQRRINPHELDNEALAFKPVLASMLARVYHNPQNKEENQSRLQKIVQFWGSKEVFDQETIHAFENEMTGGPPPNSFGVPQRDSSTLAPDLSAVTGGTDQSAVQWKPDVQSPLLSLQDQDKHAPHIPPMATQQYHATPVPLAFPSSIPLPSSLPPSVLPPPNIPPNVGEKLPTYPLFPPGLIPGMVRKMQIGSGVPYSPLSPLDIPTVIPPSTISQSEILERVSKFFREIDEVNPSEGPMNPSDGYDDYEREPPTRKGGACIPPPPDLQNLDVLSLEPEPNRSARPGLGAEPDEASQYGDVYSSYRNERSTNYHSSMSAKAPSIRCHCIGKCVIVSLENFWATFKINIFTRNHHPVASTSPPSREIVDTFVIFMFMFVFLISFD</sequence>
<dbReference type="PROSITE" id="PS50128">
    <property type="entry name" value="SURP"/>
    <property type="match status" value="1"/>
</dbReference>
<dbReference type="PROSITE" id="PS51391">
    <property type="entry name" value="CID"/>
    <property type="match status" value="1"/>
</dbReference>
<protein>
    <recommendedName>
        <fullName evidence="8">Calcium homeostasis endoplasmic reticulum protein</fullName>
    </recommendedName>
</protein>
<dbReference type="InterPro" id="IPR008942">
    <property type="entry name" value="ENTH_VHS"/>
</dbReference>
<dbReference type="SMART" id="SM00648">
    <property type="entry name" value="SWAP"/>
    <property type="match status" value="1"/>
</dbReference>
<accession>A0A9P0Z8B9</accession>